<evidence type="ECO:0000313" key="1">
    <source>
        <dbReference type="EMBL" id="MCP2166059.1"/>
    </source>
</evidence>
<proteinExistence type="predicted"/>
<dbReference type="RefSeq" id="WP_253771550.1">
    <property type="nucleotide sequence ID" value="NZ_JAMTCK010000006.1"/>
</dbReference>
<evidence type="ECO:0000313" key="2">
    <source>
        <dbReference type="Proteomes" id="UP001206128"/>
    </source>
</evidence>
<dbReference type="Proteomes" id="UP001206128">
    <property type="component" value="Unassembled WGS sequence"/>
</dbReference>
<name>A0AAE3GEV5_9PSEU</name>
<reference evidence="1" key="1">
    <citation type="submission" date="2022-06" db="EMBL/GenBank/DDBJ databases">
        <title>Genomic Encyclopedia of Archaeal and Bacterial Type Strains, Phase II (KMG-II): from individual species to whole genera.</title>
        <authorList>
            <person name="Goeker M."/>
        </authorList>
    </citation>
    <scope>NUCLEOTIDE SEQUENCE</scope>
    <source>
        <strain evidence="1">DSM 43935</strain>
    </source>
</reference>
<comment type="caution">
    <text evidence="1">The sequence shown here is derived from an EMBL/GenBank/DDBJ whole genome shotgun (WGS) entry which is preliminary data.</text>
</comment>
<accession>A0AAE3GEV5</accession>
<dbReference type="AlphaFoldDB" id="A0AAE3GEV5"/>
<protein>
    <submittedName>
        <fullName evidence="1">Protein phosphatase 2C</fullName>
    </submittedName>
</protein>
<sequence>MPSIEVAEQAGVGLDGLARPTEDRVVVLPHAVVLLDGATATRPDARSGGWYAQQLSLAIGQRLAAAPAANLVDLLADAIAAVAAEHGLTPGDSPSSTVAIARWTEHGVDALVLADSPVVAFTRDGAALPLVDERLALLPRPGGYRARLRGGGGYGGDHAAAVRESAERVGALRNRPGGFWVAEADPAAARHAVTASWPRAELTAVLLASDGVSCGVDDYGVFPDWTAVRNLAADQGAQAVLDRVRAAELSDPTGQRWPRPKVHDDQALALVNFAE</sequence>
<dbReference type="EMBL" id="JAMTCK010000006">
    <property type="protein sequence ID" value="MCP2166059.1"/>
    <property type="molecule type" value="Genomic_DNA"/>
</dbReference>
<organism evidence="1 2">
    <name type="scientific">Goodfellowiella coeruleoviolacea</name>
    <dbReference type="NCBI Taxonomy" id="334858"/>
    <lineage>
        <taxon>Bacteria</taxon>
        <taxon>Bacillati</taxon>
        <taxon>Actinomycetota</taxon>
        <taxon>Actinomycetes</taxon>
        <taxon>Pseudonocardiales</taxon>
        <taxon>Pseudonocardiaceae</taxon>
        <taxon>Goodfellowiella</taxon>
    </lineage>
</organism>
<keyword evidence="2" id="KW-1185">Reference proteome</keyword>
<gene>
    <name evidence="1" type="ORF">LX83_002918</name>
</gene>